<dbReference type="EMBL" id="FPCK01000001">
    <property type="protein sequence ID" value="SFV26582.1"/>
    <property type="molecule type" value="Genomic_DNA"/>
</dbReference>
<name>A0A1I7MVZ5_9HYPH</name>
<dbReference type="AlphaFoldDB" id="A0A1I7MVZ5"/>
<organism evidence="2 3">
    <name type="scientific">Devosia crocina</name>
    <dbReference type="NCBI Taxonomy" id="429728"/>
    <lineage>
        <taxon>Bacteria</taxon>
        <taxon>Pseudomonadati</taxon>
        <taxon>Pseudomonadota</taxon>
        <taxon>Alphaproteobacteria</taxon>
        <taxon>Hyphomicrobiales</taxon>
        <taxon>Devosiaceae</taxon>
        <taxon>Devosia</taxon>
    </lineage>
</organism>
<feature type="transmembrane region" description="Helical" evidence="1">
    <location>
        <begin position="178"/>
        <end position="194"/>
    </location>
</feature>
<dbReference type="STRING" id="429728.SAMN05216456_0049"/>
<evidence type="ECO:0000256" key="1">
    <source>
        <dbReference type="SAM" id="Phobius"/>
    </source>
</evidence>
<feature type="transmembrane region" description="Helical" evidence="1">
    <location>
        <begin position="309"/>
        <end position="326"/>
    </location>
</feature>
<accession>A0A1I7MVZ5</accession>
<feature type="transmembrane region" description="Helical" evidence="1">
    <location>
        <begin position="226"/>
        <end position="246"/>
    </location>
</feature>
<gene>
    <name evidence="2" type="ORF">SAMN05216456_0049</name>
</gene>
<dbReference type="OrthoDB" id="1814621at2"/>
<sequence>MNREPISAQQPPGIRRADLLIACVFWLLAAAGLTLFTWLRGQDINYDLMNYHWFTVGAALEADPFRHIAGLQQFLNPYLYLPHHLLHSWLSPLRAAAVITWIQALNLPLIYLIGCVVLREVAIAPWVKRLLSLLAGLVAAAGPMFLTETGTSFADSLASIPTLGGVLLLLLAIGGKRSSPVFALIGTAGFLFGISVGLKLTSACFALGAVASLFALPSWKFRLRSWLVLAFGGLAGGLLTNGYWTFRLWSEFRSPIFPFYNRIFQSPYFPTENEVDRRFLPENLFDALTYPFQWTVGLHPSSELPFRDIRFAILSVLLILTIIAIVGQWRSHRSRGGENKDSKAVHLGLLLFCLSGYALWLSLFGIQRYLTPIELLAGPAMLSMLSLMSLKTRAMTVTAGILMLATIASTRPSDFGHSNWMPEVAETQLPADILESNGIFLLLGDPMTYIIPDFGPETQFINIGMVPDPSNAMGDRVRKILAQSAAPVYSIQGDAMSSRTLDFLNGFGLRQDGIDCHHFQTLIGARAVGLGLCDVSMNPRAENTTAPTYPLGRDIRFGGAERNAVFFETSGWGEETPDGRAWDPNADTLRLQFEIAEEIPPNMEAILTFSDATDLCSISVKLNGAPIRAIGDPTQCTGAQLRLDIAGSHIPANGSFDLQLQNTAQDQPQRIVESFRLSPQG</sequence>
<feature type="transmembrane region" description="Helical" evidence="1">
    <location>
        <begin position="20"/>
        <end position="39"/>
    </location>
</feature>
<dbReference type="Proteomes" id="UP000199074">
    <property type="component" value="Unassembled WGS sequence"/>
</dbReference>
<keyword evidence="1" id="KW-0472">Membrane</keyword>
<feature type="transmembrane region" description="Helical" evidence="1">
    <location>
        <begin position="200"/>
        <end position="219"/>
    </location>
</feature>
<keyword evidence="1" id="KW-0812">Transmembrane</keyword>
<proteinExistence type="predicted"/>
<feature type="transmembrane region" description="Helical" evidence="1">
    <location>
        <begin position="95"/>
        <end position="118"/>
    </location>
</feature>
<protein>
    <recommendedName>
        <fullName evidence="4">4-amino-4-deoxy-L-arabinose transferase</fullName>
    </recommendedName>
</protein>
<dbReference type="RefSeq" id="WP_092419306.1">
    <property type="nucleotide sequence ID" value="NZ_FPCK01000001.1"/>
</dbReference>
<feature type="transmembrane region" description="Helical" evidence="1">
    <location>
        <begin position="347"/>
        <end position="370"/>
    </location>
</feature>
<keyword evidence="3" id="KW-1185">Reference proteome</keyword>
<feature type="transmembrane region" description="Helical" evidence="1">
    <location>
        <begin position="130"/>
        <end position="147"/>
    </location>
</feature>
<feature type="transmembrane region" description="Helical" evidence="1">
    <location>
        <begin position="153"/>
        <end position="171"/>
    </location>
</feature>
<reference evidence="2 3" key="1">
    <citation type="submission" date="2016-10" db="EMBL/GenBank/DDBJ databases">
        <authorList>
            <person name="de Groot N.N."/>
        </authorList>
    </citation>
    <scope>NUCLEOTIDE SEQUENCE [LARGE SCALE GENOMIC DNA]</scope>
    <source>
        <strain evidence="2 3">IPL20</strain>
    </source>
</reference>
<evidence type="ECO:0000313" key="3">
    <source>
        <dbReference type="Proteomes" id="UP000199074"/>
    </source>
</evidence>
<keyword evidence="1" id="KW-1133">Transmembrane helix</keyword>
<evidence type="ECO:0000313" key="2">
    <source>
        <dbReference type="EMBL" id="SFV26582.1"/>
    </source>
</evidence>
<evidence type="ECO:0008006" key="4">
    <source>
        <dbReference type="Google" id="ProtNLM"/>
    </source>
</evidence>